<accession>A0A1G6YYF3</accession>
<reference evidence="1 2" key="1">
    <citation type="submission" date="2016-10" db="EMBL/GenBank/DDBJ databases">
        <authorList>
            <person name="de Groot N.N."/>
        </authorList>
    </citation>
    <scope>NUCLEOTIDE SEQUENCE [LARGE SCALE GENOMIC DNA]</scope>
    <source>
        <strain evidence="1 2">R5</strain>
    </source>
</reference>
<proteinExistence type="predicted"/>
<organism evidence="1 2">
    <name type="scientific">Bradyrhizobium brasilense</name>
    <dbReference type="NCBI Taxonomy" id="1419277"/>
    <lineage>
        <taxon>Bacteria</taxon>
        <taxon>Pseudomonadati</taxon>
        <taxon>Pseudomonadota</taxon>
        <taxon>Alphaproteobacteria</taxon>
        <taxon>Hyphomicrobiales</taxon>
        <taxon>Nitrobacteraceae</taxon>
        <taxon>Bradyrhizobium</taxon>
    </lineage>
</organism>
<evidence type="ECO:0000313" key="2">
    <source>
        <dbReference type="Proteomes" id="UP000199245"/>
    </source>
</evidence>
<dbReference type="AlphaFoldDB" id="A0A1G6YYF3"/>
<sequence>MAKYRKKPVVIDAMQFTGGRENAVAVMAFAGLPESAYTTLTDGTEFLWVGTLEGAMRADVRDWIIRGVKGEVYPCKPDIFEVTYDHVPDGPARPSSPPSQHMVA</sequence>
<gene>
    <name evidence="1" type="ORF">SAMN05216337_1017121</name>
</gene>
<dbReference type="EMBL" id="FMZW01000017">
    <property type="protein sequence ID" value="SDD94665.1"/>
    <property type="molecule type" value="Genomic_DNA"/>
</dbReference>
<dbReference type="RefSeq" id="WP_092084035.1">
    <property type="nucleotide sequence ID" value="NZ_FMZW01000017.1"/>
</dbReference>
<name>A0A1G6YYF3_9BRAD</name>
<dbReference type="Proteomes" id="UP000199245">
    <property type="component" value="Unassembled WGS sequence"/>
</dbReference>
<protein>
    <submittedName>
        <fullName evidence="1">Uncharacterized protein</fullName>
    </submittedName>
</protein>
<evidence type="ECO:0000313" key="1">
    <source>
        <dbReference type="EMBL" id="SDD94665.1"/>
    </source>
</evidence>